<protein>
    <submittedName>
        <fullName evidence="1">Uncharacterized protein</fullName>
    </submittedName>
</protein>
<dbReference type="Proteomes" id="UP000431684">
    <property type="component" value="Unassembled WGS sequence"/>
</dbReference>
<organism evidence="1 2">
    <name type="scientific">Pseudoduganella dura</name>
    <dbReference type="NCBI Taxonomy" id="321982"/>
    <lineage>
        <taxon>Bacteria</taxon>
        <taxon>Pseudomonadati</taxon>
        <taxon>Pseudomonadota</taxon>
        <taxon>Betaproteobacteria</taxon>
        <taxon>Burkholderiales</taxon>
        <taxon>Oxalobacteraceae</taxon>
        <taxon>Telluria group</taxon>
        <taxon>Pseudoduganella</taxon>
    </lineage>
</organism>
<name>A0A6I3XAN1_9BURK</name>
<accession>A0A6I3XAN1</accession>
<evidence type="ECO:0000313" key="1">
    <source>
        <dbReference type="EMBL" id="MUI13944.1"/>
    </source>
</evidence>
<dbReference type="RefSeq" id="WP_155709694.1">
    <property type="nucleotide sequence ID" value="NZ_BMWU01000020.1"/>
</dbReference>
<evidence type="ECO:0000313" key="2">
    <source>
        <dbReference type="Proteomes" id="UP000431684"/>
    </source>
</evidence>
<gene>
    <name evidence="1" type="ORF">GJV26_15995</name>
</gene>
<reference evidence="1 2" key="1">
    <citation type="submission" date="2019-11" db="EMBL/GenBank/DDBJ databases">
        <title>Draft Genome Sequences of Six Type Strains of the Genus Massilia.</title>
        <authorList>
            <person name="Miess H."/>
            <person name="Frediansyah A."/>
            <person name="Goeker M."/>
            <person name="Gross H."/>
        </authorList>
    </citation>
    <scope>NUCLEOTIDE SEQUENCE [LARGE SCALE GENOMIC DNA]</scope>
    <source>
        <strain evidence="1 2">DSM 17513</strain>
    </source>
</reference>
<proteinExistence type="predicted"/>
<dbReference type="AlphaFoldDB" id="A0A6I3XAN1"/>
<sequence length="46" mass="5019">MTIRLLSARGGFDANTIMDLDLVDLFSQPQRNPVDFVADVDPSIPG</sequence>
<dbReference type="EMBL" id="WNWM01000002">
    <property type="protein sequence ID" value="MUI13944.1"/>
    <property type="molecule type" value="Genomic_DNA"/>
</dbReference>
<keyword evidence="2" id="KW-1185">Reference proteome</keyword>
<comment type="caution">
    <text evidence="1">The sequence shown here is derived from an EMBL/GenBank/DDBJ whole genome shotgun (WGS) entry which is preliminary data.</text>
</comment>